<name>A0AAD8MTJ9_9APIA</name>
<dbReference type="Pfam" id="PF00560">
    <property type="entry name" value="LRR_1"/>
    <property type="match status" value="1"/>
</dbReference>
<gene>
    <name evidence="2" type="ORF">POM88_021198</name>
</gene>
<proteinExistence type="predicted"/>
<keyword evidence="1" id="KW-0732">Signal</keyword>
<dbReference type="Proteomes" id="UP001237642">
    <property type="component" value="Unassembled WGS sequence"/>
</dbReference>
<reference evidence="2" key="1">
    <citation type="submission" date="2023-02" db="EMBL/GenBank/DDBJ databases">
        <title>Genome of toxic invasive species Heracleum sosnowskyi carries increased number of genes despite the absence of recent whole-genome duplications.</title>
        <authorList>
            <person name="Schelkunov M."/>
            <person name="Shtratnikova V."/>
            <person name="Makarenko M."/>
            <person name="Klepikova A."/>
            <person name="Omelchenko D."/>
            <person name="Novikova G."/>
            <person name="Obukhova E."/>
            <person name="Bogdanov V."/>
            <person name="Penin A."/>
            <person name="Logacheva M."/>
        </authorList>
    </citation>
    <scope>NUCLEOTIDE SEQUENCE</scope>
    <source>
        <strain evidence="2">Hsosn_3</strain>
        <tissue evidence="2">Leaf</tissue>
    </source>
</reference>
<dbReference type="PANTHER" id="PTHR47988">
    <property type="entry name" value="SOMATIC EMBRYOGENESIS RECEPTOR KINASE 1"/>
    <property type="match status" value="1"/>
</dbReference>
<dbReference type="Gene3D" id="3.80.10.10">
    <property type="entry name" value="Ribonuclease Inhibitor"/>
    <property type="match status" value="1"/>
</dbReference>
<keyword evidence="2" id="KW-0808">Transferase</keyword>
<keyword evidence="2" id="KW-0418">Kinase</keyword>
<sequence length="110" mass="12290">MSVIAMMWKLICQSLVSEHMVQLSGNLAPSIGNLTNLQIVLFKKINTTEPIPVEMGRLWKLQTLDVSDNIFNGEISSSLGHLKNLQYMRLNNYSLTGEIQGSLANLTRLT</sequence>
<evidence type="ECO:0000313" key="2">
    <source>
        <dbReference type="EMBL" id="KAK1383463.1"/>
    </source>
</evidence>
<dbReference type="InterPro" id="IPR032675">
    <property type="entry name" value="LRR_dom_sf"/>
</dbReference>
<keyword evidence="3" id="KW-1185">Reference proteome</keyword>
<dbReference type="SUPFAM" id="SSF52058">
    <property type="entry name" value="L domain-like"/>
    <property type="match status" value="1"/>
</dbReference>
<dbReference type="GO" id="GO:0016301">
    <property type="term" value="F:kinase activity"/>
    <property type="evidence" value="ECO:0007669"/>
    <property type="project" value="UniProtKB-KW"/>
</dbReference>
<organism evidence="2 3">
    <name type="scientific">Heracleum sosnowskyi</name>
    <dbReference type="NCBI Taxonomy" id="360622"/>
    <lineage>
        <taxon>Eukaryota</taxon>
        <taxon>Viridiplantae</taxon>
        <taxon>Streptophyta</taxon>
        <taxon>Embryophyta</taxon>
        <taxon>Tracheophyta</taxon>
        <taxon>Spermatophyta</taxon>
        <taxon>Magnoliopsida</taxon>
        <taxon>eudicotyledons</taxon>
        <taxon>Gunneridae</taxon>
        <taxon>Pentapetalae</taxon>
        <taxon>asterids</taxon>
        <taxon>campanulids</taxon>
        <taxon>Apiales</taxon>
        <taxon>Apiaceae</taxon>
        <taxon>Apioideae</taxon>
        <taxon>apioid superclade</taxon>
        <taxon>Tordylieae</taxon>
        <taxon>Tordyliinae</taxon>
        <taxon>Heracleum</taxon>
    </lineage>
</organism>
<reference evidence="2" key="2">
    <citation type="submission" date="2023-05" db="EMBL/GenBank/DDBJ databases">
        <authorList>
            <person name="Schelkunov M.I."/>
        </authorList>
    </citation>
    <scope>NUCLEOTIDE SEQUENCE</scope>
    <source>
        <strain evidence="2">Hsosn_3</strain>
        <tissue evidence="2">Leaf</tissue>
    </source>
</reference>
<comment type="caution">
    <text evidence="2">The sequence shown here is derived from an EMBL/GenBank/DDBJ whole genome shotgun (WGS) entry which is preliminary data.</text>
</comment>
<accession>A0AAD8MTJ9</accession>
<dbReference type="InterPro" id="IPR001611">
    <property type="entry name" value="Leu-rich_rpt"/>
</dbReference>
<dbReference type="AlphaFoldDB" id="A0AAD8MTJ9"/>
<evidence type="ECO:0000313" key="3">
    <source>
        <dbReference type="Proteomes" id="UP001237642"/>
    </source>
</evidence>
<evidence type="ECO:0000256" key="1">
    <source>
        <dbReference type="ARBA" id="ARBA00022729"/>
    </source>
</evidence>
<dbReference type="EMBL" id="JAUIZM010000005">
    <property type="protein sequence ID" value="KAK1383463.1"/>
    <property type="molecule type" value="Genomic_DNA"/>
</dbReference>
<protein>
    <submittedName>
        <fullName evidence="2">Protein NSP-INTERACTING KINASE 3-like</fullName>
    </submittedName>
</protein>